<evidence type="ECO:0000313" key="1">
    <source>
        <dbReference type="EMBL" id="SFB84706.1"/>
    </source>
</evidence>
<sequence>MMAADFIGILSLSGCSLFKNNNDGQVQLSQGALEKLEDQVDPLVEKYFNDKYGVKAVVTNKGVY</sequence>
<organism evidence="1 2">
    <name type="scientific">Ruminococcus albus</name>
    <dbReference type="NCBI Taxonomy" id="1264"/>
    <lineage>
        <taxon>Bacteria</taxon>
        <taxon>Bacillati</taxon>
        <taxon>Bacillota</taxon>
        <taxon>Clostridia</taxon>
        <taxon>Eubacteriales</taxon>
        <taxon>Oscillospiraceae</taxon>
        <taxon>Ruminococcus</taxon>
    </lineage>
</organism>
<dbReference type="AlphaFoldDB" id="A0A1I1ED61"/>
<dbReference type="EMBL" id="FOKQ01000004">
    <property type="protein sequence ID" value="SFB84706.1"/>
    <property type="molecule type" value="Genomic_DNA"/>
</dbReference>
<name>A0A1I1ED61_RUMAL</name>
<proteinExistence type="predicted"/>
<gene>
    <name evidence="1" type="ORF">SAMN02910406_00645</name>
</gene>
<accession>A0A1I1ED61</accession>
<evidence type="ECO:0000313" key="2">
    <source>
        <dbReference type="Proteomes" id="UP000182192"/>
    </source>
</evidence>
<protein>
    <submittedName>
        <fullName evidence="1">Uncharacterized protein</fullName>
    </submittedName>
</protein>
<reference evidence="1 2" key="1">
    <citation type="submission" date="2016-10" db="EMBL/GenBank/DDBJ databases">
        <authorList>
            <person name="de Groot N.N."/>
        </authorList>
    </citation>
    <scope>NUCLEOTIDE SEQUENCE [LARGE SCALE GENOMIC DNA]</scope>
    <source>
        <strain evidence="1 2">AR67</strain>
    </source>
</reference>
<dbReference type="Proteomes" id="UP000182192">
    <property type="component" value="Unassembled WGS sequence"/>
</dbReference>